<sequence length="519" mass="55654">MSTYSYVDNPNVNLVCCICRTAFVEPCTARTCCHTFCYDCIARAIGVSQQCPIDRLPLTLHDLVPADPLVRNLVDELMVECPHREKGCSHECQRSLLSTHLKDTCEFTEVQCTHEQCRVWIARKDIGQHMRCHSSDTRTSQPPTAKQTEATNDNVQPVTQEATSGLSEVSAQTTPRTDNSLATENAMLRMRLSALEGVVHSLHRQMQAVQRALGPWYRFEDDISSVPDLVEVAGPTTATSAHDISDTRAPRAFHTDAHARAGETSAGENHVPVPTRATRHAESMSSLPPARTPADAAELDLASYFPSVDEENVYDRQLPQLEGRRERRPTIAGTPQRPYTQAQAPAPTLSPPFASPLSPTNYSPVAYSPLPTFSPNPSYTAPPVPPAGAGISIPPLDPTTPLPNTLASLHGALVTLAGALGGIASARTAEALRTGEELRGLRAAMHGLRMQVHDLLTARAVQAGRDPSVLVQAGGPAISAVEGGAISGIGIGAPPWVAYGPRPPMAAYLPPMPASITKL</sequence>
<dbReference type="Proteomes" id="UP000250043">
    <property type="component" value="Unassembled WGS sequence"/>
</dbReference>
<evidence type="ECO:0000313" key="9">
    <source>
        <dbReference type="Proteomes" id="UP000250043"/>
    </source>
</evidence>
<protein>
    <recommendedName>
        <fullName evidence="10">RING-type domain-containing protein</fullName>
    </recommendedName>
</protein>
<evidence type="ECO:0000256" key="3">
    <source>
        <dbReference type="ARBA" id="ARBA00022833"/>
    </source>
</evidence>
<organism evidence="8 9">
    <name type="scientific">Obba rivulosa</name>
    <dbReference type="NCBI Taxonomy" id="1052685"/>
    <lineage>
        <taxon>Eukaryota</taxon>
        <taxon>Fungi</taxon>
        <taxon>Dikarya</taxon>
        <taxon>Basidiomycota</taxon>
        <taxon>Agaricomycotina</taxon>
        <taxon>Agaricomycetes</taxon>
        <taxon>Polyporales</taxon>
        <taxon>Gelatoporiaceae</taxon>
        <taxon>Obba</taxon>
    </lineage>
</organism>
<evidence type="ECO:0000259" key="7">
    <source>
        <dbReference type="PROSITE" id="PS50145"/>
    </source>
</evidence>
<evidence type="ECO:0000256" key="5">
    <source>
        <dbReference type="SAM" id="MobiDB-lite"/>
    </source>
</evidence>
<keyword evidence="1 4" id="KW-0479">Metal-binding</keyword>
<dbReference type="InterPro" id="IPR001841">
    <property type="entry name" value="Znf_RING"/>
</dbReference>
<dbReference type="InterPro" id="IPR017907">
    <property type="entry name" value="Znf_RING_CS"/>
</dbReference>
<dbReference type="PANTHER" id="PTHR10131:SF94">
    <property type="entry name" value="TNF RECEPTOR-ASSOCIATED FACTOR 4"/>
    <property type="match status" value="1"/>
</dbReference>
<evidence type="ECO:0008006" key="10">
    <source>
        <dbReference type="Google" id="ProtNLM"/>
    </source>
</evidence>
<dbReference type="EMBL" id="KV722338">
    <property type="protein sequence ID" value="OCH95093.1"/>
    <property type="molecule type" value="Genomic_DNA"/>
</dbReference>
<feature type="domain" description="TRAF-type" evidence="7">
    <location>
        <begin position="79"/>
        <end position="118"/>
    </location>
</feature>
<feature type="domain" description="RING-type" evidence="6">
    <location>
        <begin position="16"/>
        <end position="55"/>
    </location>
</feature>
<reference evidence="8 9" key="1">
    <citation type="submission" date="2016-07" db="EMBL/GenBank/DDBJ databases">
        <title>Draft genome of the white-rot fungus Obba rivulosa 3A-2.</title>
        <authorList>
            <consortium name="DOE Joint Genome Institute"/>
            <person name="Miettinen O."/>
            <person name="Riley R."/>
            <person name="Acob R."/>
            <person name="Barry K."/>
            <person name="Cullen D."/>
            <person name="De Vries R."/>
            <person name="Hainaut M."/>
            <person name="Hatakka A."/>
            <person name="Henrissat B."/>
            <person name="Hilden K."/>
            <person name="Kuo R."/>
            <person name="Labutti K."/>
            <person name="Lipzen A."/>
            <person name="Makela M.R."/>
            <person name="Sandor L."/>
            <person name="Spatafora J.W."/>
            <person name="Grigoriev I.V."/>
            <person name="Hibbett D.S."/>
        </authorList>
    </citation>
    <scope>NUCLEOTIDE SEQUENCE [LARGE SCALE GENOMIC DNA]</scope>
    <source>
        <strain evidence="8 9">3A-2</strain>
    </source>
</reference>
<keyword evidence="9" id="KW-1185">Reference proteome</keyword>
<dbReference type="AlphaFoldDB" id="A0A8E2J5M9"/>
<dbReference type="PROSITE" id="PS00518">
    <property type="entry name" value="ZF_RING_1"/>
    <property type="match status" value="1"/>
</dbReference>
<proteinExistence type="predicted"/>
<dbReference type="PROSITE" id="PS50089">
    <property type="entry name" value="ZF_RING_2"/>
    <property type="match status" value="1"/>
</dbReference>
<keyword evidence="3 4" id="KW-0862">Zinc</keyword>
<name>A0A8E2J5M9_9APHY</name>
<dbReference type="PANTHER" id="PTHR10131">
    <property type="entry name" value="TNF RECEPTOR ASSOCIATED FACTOR"/>
    <property type="match status" value="1"/>
</dbReference>
<dbReference type="PROSITE" id="PS50145">
    <property type="entry name" value="ZF_TRAF"/>
    <property type="match status" value="1"/>
</dbReference>
<dbReference type="GO" id="GO:0008270">
    <property type="term" value="F:zinc ion binding"/>
    <property type="evidence" value="ECO:0007669"/>
    <property type="project" value="UniProtKB-KW"/>
</dbReference>
<evidence type="ECO:0000259" key="6">
    <source>
        <dbReference type="PROSITE" id="PS50089"/>
    </source>
</evidence>
<feature type="region of interest" description="Disordered" evidence="5">
    <location>
        <begin position="132"/>
        <end position="177"/>
    </location>
</feature>
<keyword evidence="2 4" id="KW-0863">Zinc-finger</keyword>
<feature type="region of interest" description="Disordered" evidence="5">
    <location>
        <begin position="326"/>
        <end position="346"/>
    </location>
</feature>
<evidence type="ECO:0000313" key="8">
    <source>
        <dbReference type="EMBL" id="OCH95093.1"/>
    </source>
</evidence>
<dbReference type="SUPFAM" id="SSF49599">
    <property type="entry name" value="TRAF domain-like"/>
    <property type="match status" value="1"/>
</dbReference>
<accession>A0A8E2J5M9</accession>
<dbReference type="OrthoDB" id="1630758at2759"/>
<dbReference type="SUPFAM" id="SSF57850">
    <property type="entry name" value="RING/U-box"/>
    <property type="match status" value="1"/>
</dbReference>
<evidence type="ECO:0000256" key="1">
    <source>
        <dbReference type="ARBA" id="ARBA00022723"/>
    </source>
</evidence>
<evidence type="ECO:0000256" key="4">
    <source>
        <dbReference type="PROSITE-ProRule" id="PRU00207"/>
    </source>
</evidence>
<gene>
    <name evidence="8" type="ORF">OBBRIDRAFT_884174</name>
</gene>
<dbReference type="InterPro" id="IPR013083">
    <property type="entry name" value="Znf_RING/FYVE/PHD"/>
</dbReference>
<dbReference type="Gene3D" id="3.30.40.10">
    <property type="entry name" value="Zinc/RING finger domain, C3HC4 (zinc finger)"/>
    <property type="match status" value="1"/>
</dbReference>
<feature type="zinc finger region" description="TRAF-type" evidence="4">
    <location>
        <begin position="79"/>
        <end position="118"/>
    </location>
</feature>
<evidence type="ECO:0000256" key="2">
    <source>
        <dbReference type="ARBA" id="ARBA00022771"/>
    </source>
</evidence>
<feature type="compositionally biased region" description="Polar residues" evidence="5">
    <location>
        <begin position="137"/>
        <end position="177"/>
    </location>
</feature>
<dbReference type="InterPro" id="IPR001293">
    <property type="entry name" value="Znf_TRAF"/>
</dbReference>